<accession>A0ABM6AKV7</accession>
<dbReference type="Proteomes" id="UP000076595">
    <property type="component" value="Chromosome"/>
</dbReference>
<feature type="transmembrane region" description="Helical" evidence="1">
    <location>
        <begin position="65"/>
        <end position="85"/>
    </location>
</feature>
<dbReference type="EMBL" id="CP011120">
    <property type="protein sequence ID" value="ANA14374.1"/>
    <property type="molecule type" value="Genomic_DNA"/>
</dbReference>
<gene>
    <name evidence="2" type="ORF">WG31_10520</name>
</gene>
<feature type="transmembrane region" description="Helical" evidence="1">
    <location>
        <begin position="145"/>
        <end position="163"/>
    </location>
</feature>
<organism evidence="2 3">
    <name type="scientific">Acetobacter oryzifermentans</name>
    <dbReference type="NCBI Taxonomy" id="1633874"/>
    <lineage>
        <taxon>Bacteria</taxon>
        <taxon>Pseudomonadati</taxon>
        <taxon>Pseudomonadota</taxon>
        <taxon>Alphaproteobacteria</taxon>
        <taxon>Acetobacterales</taxon>
        <taxon>Acetobacteraceae</taxon>
        <taxon>Acetobacter</taxon>
    </lineage>
</organism>
<keyword evidence="3" id="KW-1185">Reference proteome</keyword>
<reference evidence="2 3" key="1">
    <citation type="submission" date="2015-03" db="EMBL/GenBank/DDBJ databases">
        <title>Genome study of Acetobacter sp. SLV-7.</title>
        <authorList>
            <person name="Cho G.Y."/>
            <person name="Jeon C.O."/>
        </authorList>
    </citation>
    <scope>NUCLEOTIDE SEQUENCE [LARGE SCALE GENOMIC DNA]</scope>
    <source>
        <strain evidence="2 3">SLV-7</strain>
    </source>
</reference>
<protein>
    <submittedName>
        <fullName evidence="2">Uncharacterized protein</fullName>
    </submittedName>
</protein>
<keyword evidence="1" id="KW-1133">Transmembrane helix</keyword>
<proteinExistence type="predicted"/>
<sequence>MNEKNIIIMQAISAVLMGSDYFMPESLRKSINDPLKTYFLGVKERAFKPFPEYWDFFWKNKTKTLYPLIIVVLNLFLYKFHLFSFHGTSGFLSYVIPVFALLWFFVSGISIILISNNILNQMVILVFLALPITGVAFFLEKSGKGPMAAAGFVILMLSFFIRYRQ</sequence>
<feature type="transmembrane region" description="Helical" evidence="1">
    <location>
        <begin position="122"/>
        <end position="139"/>
    </location>
</feature>
<feature type="transmembrane region" description="Helical" evidence="1">
    <location>
        <begin position="91"/>
        <end position="115"/>
    </location>
</feature>
<dbReference type="RefSeq" id="WP_063354487.1">
    <property type="nucleotide sequence ID" value="NZ_CP011120.1"/>
</dbReference>
<evidence type="ECO:0000256" key="1">
    <source>
        <dbReference type="SAM" id="Phobius"/>
    </source>
</evidence>
<keyword evidence="1" id="KW-0812">Transmembrane</keyword>
<evidence type="ECO:0000313" key="2">
    <source>
        <dbReference type="EMBL" id="ANA14374.1"/>
    </source>
</evidence>
<name>A0ABM6AKV7_9PROT</name>
<evidence type="ECO:0000313" key="3">
    <source>
        <dbReference type="Proteomes" id="UP000076595"/>
    </source>
</evidence>
<keyword evidence="1" id="KW-0472">Membrane</keyword>